<dbReference type="Proteomes" id="UP001244427">
    <property type="component" value="Unassembled WGS sequence"/>
</dbReference>
<keyword evidence="1" id="KW-0472">Membrane</keyword>
<reference evidence="2 3" key="1">
    <citation type="submission" date="2023-07" db="EMBL/GenBank/DDBJ databases">
        <title>Comparative genomics of wheat-associated soil bacteria to identify genetic determinants of phenazine resistance.</title>
        <authorList>
            <person name="Mouncey N."/>
        </authorList>
    </citation>
    <scope>NUCLEOTIDE SEQUENCE [LARGE SCALE GENOMIC DNA]</scope>
    <source>
        <strain evidence="2 3">W4I9-1</strain>
    </source>
</reference>
<feature type="transmembrane region" description="Helical" evidence="1">
    <location>
        <begin position="28"/>
        <end position="51"/>
    </location>
</feature>
<name>A0AAW8F261_9MICO</name>
<accession>A0AAW8F261</accession>
<evidence type="ECO:0000313" key="3">
    <source>
        <dbReference type="Proteomes" id="UP001244427"/>
    </source>
</evidence>
<protein>
    <recommendedName>
        <fullName evidence="4">DUF4352 domain-containing protein</fullName>
    </recommendedName>
</protein>
<dbReference type="AlphaFoldDB" id="A0AAW8F261"/>
<gene>
    <name evidence="2" type="ORF">QFZ53_003823</name>
</gene>
<evidence type="ECO:0000256" key="1">
    <source>
        <dbReference type="SAM" id="Phobius"/>
    </source>
</evidence>
<evidence type="ECO:0008006" key="4">
    <source>
        <dbReference type="Google" id="ProtNLM"/>
    </source>
</evidence>
<sequence>MNVGEIDASDDDAAPAGAAVRRRLSRGWIITIATTAVLGFCVGVIAATGGFRSVAGTGPAAYRLGDEISSAEATLVVERVAVMDELWGYGSSPDDTKGERVLAVLVDVTNLDDEPRLASSSGSLADIRLQHRPDDRPTVSIYADDDFSVVTLQPDVPARVLLTWVVEEDEIVDGDPVRLVIPDAEKNDSTIFSGETLWNPLDPAGVVSVRPEDLGPGSEDGRL</sequence>
<keyword evidence="1" id="KW-1133">Transmembrane helix</keyword>
<comment type="caution">
    <text evidence="2">The sequence shown here is derived from an EMBL/GenBank/DDBJ whole genome shotgun (WGS) entry which is preliminary data.</text>
</comment>
<dbReference type="EMBL" id="JAUSXV010000001">
    <property type="protein sequence ID" value="MDQ0649627.1"/>
    <property type="molecule type" value="Genomic_DNA"/>
</dbReference>
<proteinExistence type="predicted"/>
<keyword evidence="3" id="KW-1185">Reference proteome</keyword>
<keyword evidence="1" id="KW-0812">Transmembrane</keyword>
<evidence type="ECO:0000313" key="2">
    <source>
        <dbReference type="EMBL" id="MDQ0649627.1"/>
    </source>
</evidence>
<organism evidence="2 3">
    <name type="scientific">Microbacterium natoriense</name>
    <dbReference type="NCBI Taxonomy" id="284570"/>
    <lineage>
        <taxon>Bacteria</taxon>
        <taxon>Bacillati</taxon>
        <taxon>Actinomycetota</taxon>
        <taxon>Actinomycetes</taxon>
        <taxon>Micrococcales</taxon>
        <taxon>Microbacteriaceae</taxon>
        <taxon>Microbacterium</taxon>
    </lineage>
</organism>